<dbReference type="PANTHER" id="PTHR43179">
    <property type="entry name" value="RHAMNOSYLTRANSFERASE WBBL"/>
    <property type="match status" value="1"/>
</dbReference>
<protein>
    <submittedName>
        <fullName evidence="2">Glycosyltransferase family 2 protein</fullName>
    </submittedName>
</protein>
<dbReference type="PANTHER" id="PTHR43179:SF7">
    <property type="entry name" value="RHAMNOSYLTRANSFERASE WBBL"/>
    <property type="match status" value="1"/>
</dbReference>
<dbReference type="InterPro" id="IPR001173">
    <property type="entry name" value="Glyco_trans_2-like"/>
</dbReference>
<proteinExistence type="predicted"/>
<keyword evidence="3" id="KW-1185">Reference proteome</keyword>
<accession>A0ABU9RSD2</accession>
<feature type="domain" description="Glycosyltransferase 2-like" evidence="1">
    <location>
        <begin position="473"/>
        <end position="647"/>
    </location>
</feature>
<dbReference type="SUPFAM" id="SSF53448">
    <property type="entry name" value="Nucleotide-diphospho-sugar transferases"/>
    <property type="match status" value="2"/>
</dbReference>
<dbReference type="EMBL" id="JAYMRV010000005">
    <property type="protein sequence ID" value="MEM5422982.1"/>
    <property type="molecule type" value="Genomic_DNA"/>
</dbReference>
<evidence type="ECO:0000313" key="3">
    <source>
        <dbReference type="Proteomes" id="UP001489897"/>
    </source>
</evidence>
<dbReference type="Pfam" id="PF00535">
    <property type="entry name" value="Glycos_transf_2"/>
    <property type="match status" value="2"/>
</dbReference>
<evidence type="ECO:0000259" key="1">
    <source>
        <dbReference type="Pfam" id="PF00535"/>
    </source>
</evidence>
<dbReference type="CDD" id="cd04184">
    <property type="entry name" value="GT2_RfbC_Mx_like"/>
    <property type="match status" value="1"/>
</dbReference>
<dbReference type="RefSeq" id="WP_342947795.1">
    <property type="nucleotide sequence ID" value="NZ_JAYMRV010000005.1"/>
</dbReference>
<evidence type="ECO:0000313" key="2">
    <source>
        <dbReference type="EMBL" id="MEM5422982.1"/>
    </source>
</evidence>
<gene>
    <name evidence="2" type="ORF">VSR73_18135</name>
</gene>
<dbReference type="CDD" id="cd04186">
    <property type="entry name" value="GT_2_like_c"/>
    <property type="match status" value="1"/>
</dbReference>
<dbReference type="Proteomes" id="UP001489897">
    <property type="component" value="Unassembled WGS sequence"/>
</dbReference>
<reference evidence="2 3" key="1">
    <citation type="submission" date="2024-01" db="EMBL/GenBank/DDBJ databases">
        <title>The diversity of rhizobia nodulating Mimosa spp. in eleven states of Brazil covering several biomes is determined by host plant, location, and edaphic factors.</title>
        <authorList>
            <person name="Rouws L."/>
            <person name="Barauna A."/>
            <person name="Beukes C."/>
            <person name="De Faria S.M."/>
            <person name="Gross E."/>
            <person name="Dos Reis Junior F.B."/>
            <person name="Simon M."/>
            <person name="Maluk M."/>
            <person name="Odee D.W."/>
            <person name="Kenicer G."/>
            <person name="Young J.P.W."/>
            <person name="Reis V.M."/>
            <person name="Zilli J."/>
            <person name="James E.K."/>
        </authorList>
    </citation>
    <scope>NUCLEOTIDE SEQUENCE [LARGE SCALE GENOMIC DNA]</scope>
    <source>
        <strain evidence="2 3">JPY167</strain>
    </source>
</reference>
<organism evidence="2 3">
    <name type="scientific">Paraburkholderia ferrariae</name>
    <dbReference type="NCBI Taxonomy" id="386056"/>
    <lineage>
        <taxon>Bacteria</taxon>
        <taxon>Pseudomonadati</taxon>
        <taxon>Pseudomonadota</taxon>
        <taxon>Betaproteobacteria</taxon>
        <taxon>Burkholderiales</taxon>
        <taxon>Burkholderiaceae</taxon>
        <taxon>Paraburkholderia</taxon>
    </lineage>
</organism>
<feature type="domain" description="Glycosyltransferase 2-like" evidence="1">
    <location>
        <begin position="213"/>
        <end position="373"/>
    </location>
</feature>
<dbReference type="Gene3D" id="3.90.550.10">
    <property type="entry name" value="Spore Coat Polysaccharide Biosynthesis Protein SpsA, Chain A"/>
    <property type="match status" value="2"/>
</dbReference>
<comment type="caution">
    <text evidence="2">The sequence shown here is derived from an EMBL/GenBank/DDBJ whole genome shotgun (WGS) entry which is preliminary data.</text>
</comment>
<name>A0ABU9RSD2_9BURK</name>
<sequence>MLEPTLTPANDLTREEGWWVSTGADPYFLLDFGTSAMPSGRNVVHLDVEVESGSFSPTLYFDLGAGFSQELVRVLPVHPLGTTGVLLALPANLRAIRLDPMTGEGRFRINRISFHQVSRLSLAWQRGKPLIRAIGSQPKLIWPYAIQAAKLMKHRGVKGALRHALRDRSSEGQAGSLASDYGAWVALYGTLSPDDKTKISAHITRFSLRPRISVLVPLYNTPEPFLRRCIDSVREQLYDEWELCLADDASPEPHVQKICEQYARLDSRIRYVRRSTNGHIADATNTALEMATGEFSALLDHDDELAPHALYMVAAELDAQPALDMLFSDEDKIDEHGKRYEPWFKSDWNYDLMLSQNAVVHLAVYRTSILREIGGFRSAFNGSQDYDVTLRFSERTEPARIKHIPFILYHWRAISGSVALATTEKLYPYEAAERSIREHLARMGCNATVEQQKHLGYYQVTWPVARPEPKVAIIIPTKDKVDLLRVAVDSILGKTAYQNYEIVIVDNESVEPATMAYFDEVVKQPNVRLINYDKPYSFAALNNWAVIQTDAPLLGFLNNDIEVIAPEWLGEMVGHALRPEVGSVGAKLLYPNGTIQHSGVVVGIGGLAGHPHLGEPGDTPGYFGRAACTQRYSAVTAACMLMRREVFLEMHGFDEVNFAVAFNDVDLGLRLGKAGYANVWTPIARLYHHESASLGLPTNERRRRQFLEECDNFRRIWADAIKDDPFYNPNLTVSGGDFRPNFPPRVCKPWLTAAGSDEAAME</sequence>
<dbReference type="InterPro" id="IPR029044">
    <property type="entry name" value="Nucleotide-diphossugar_trans"/>
</dbReference>